<dbReference type="RefSeq" id="WP_318025088.1">
    <property type="nucleotide sequence ID" value="NZ_CP143577.1"/>
</dbReference>
<dbReference type="Pfam" id="PF14239">
    <property type="entry name" value="RRXRR"/>
    <property type="match status" value="1"/>
</dbReference>
<dbReference type="InterPro" id="IPR036397">
    <property type="entry name" value="RNaseH_sf"/>
</dbReference>
<proteinExistence type="predicted"/>
<organism evidence="2 3">
    <name type="scientific">Mycoplasmopsis arginini</name>
    <name type="common">Mycoplasma arginini</name>
    <dbReference type="NCBI Taxonomy" id="2094"/>
    <lineage>
        <taxon>Bacteria</taxon>
        <taxon>Bacillati</taxon>
        <taxon>Mycoplasmatota</taxon>
        <taxon>Mycoplasmoidales</taxon>
        <taxon>Metamycoplasmataceae</taxon>
        <taxon>Mycoplasmopsis</taxon>
    </lineage>
</organism>
<feature type="domain" description="RRXRR" evidence="1">
    <location>
        <begin position="6"/>
        <end position="80"/>
    </location>
</feature>
<dbReference type="Proteomes" id="UP001432074">
    <property type="component" value="Chromosome"/>
</dbReference>
<dbReference type="EMBL" id="CP143577">
    <property type="protein sequence ID" value="WVN22286.1"/>
    <property type="molecule type" value="Genomic_DNA"/>
</dbReference>
<gene>
    <name evidence="2" type="ORF">V2E25_01640</name>
</gene>
<protein>
    <submittedName>
        <fullName evidence="2">RRXRR domain-containing protein</fullName>
    </submittedName>
</protein>
<evidence type="ECO:0000313" key="2">
    <source>
        <dbReference type="EMBL" id="WVN22286.1"/>
    </source>
</evidence>
<dbReference type="Gene3D" id="3.30.420.10">
    <property type="entry name" value="Ribonuclease H-like superfamily/Ribonuclease H"/>
    <property type="match status" value="1"/>
</dbReference>
<sequence length="83" mass="9992">MNNSIIIRKVIKMNKKDVTIGFDLGIASVGWSIIDNKTNDILKLGSRLFQEREKAEDRRNFRNIRRRIRRRKYKKEKFINLDV</sequence>
<evidence type="ECO:0000259" key="1">
    <source>
        <dbReference type="Pfam" id="PF14239"/>
    </source>
</evidence>
<name>A0ABZ2AJI8_MYCAR</name>
<reference evidence="2" key="1">
    <citation type="submission" date="2024-01" db="EMBL/GenBank/DDBJ databases">
        <title>Complete genome sequence of Mycoplasma arginini type strain G 230.</title>
        <authorList>
            <person name="Spergser J."/>
        </authorList>
    </citation>
    <scope>NUCLEOTIDE SEQUENCE</scope>
    <source>
        <strain evidence="2">NCTC 10129</strain>
    </source>
</reference>
<evidence type="ECO:0000313" key="3">
    <source>
        <dbReference type="Proteomes" id="UP001432074"/>
    </source>
</evidence>
<accession>A0ABZ2AJI8</accession>
<keyword evidence="3" id="KW-1185">Reference proteome</keyword>
<dbReference type="InterPro" id="IPR025938">
    <property type="entry name" value="RRXRR_dom"/>
</dbReference>